<comment type="caution">
    <text evidence="2">The sequence shown here is derived from an EMBL/GenBank/DDBJ whole genome shotgun (WGS) entry which is preliminary data.</text>
</comment>
<sequence>MQEERVVKLPTPIRHDKHRTAKGGSRLHGREAAYALGWEHGYWYGQCEALIQSIPQSVQIRPIHVLFVATGKGFPYSPLDEAIAETLRMLAVRVSIASAKLPVAEIAARLRPDVVIVLDGLEFETTEVDAIRREGIRIVVWFTDDPYYTDITSRLAPHYDHVFTLERTCVPFYQALGCQNVHHLPLGVYPTVFRPGNPPRSARKEISFVGSAYWKRVGFFDQISDYLQTKDTLITGIWWERLRDYSKLAPKITSRWMEPDETAANYNGAKIVINMHRAHDDESFNNNSLAINAVSPNPRTFEISACATLQLTDIRMDLPLYYLPDIEIVTYSSPQEMIEKIEYYLAHEQERRLIALRGLHRTLREHTYVKRLETMLAILFGV</sequence>
<organism evidence="2 3">
    <name type="scientific">Paenibacillus terricola</name>
    <dbReference type="NCBI Taxonomy" id="2763503"/>
    <lineage>
        <taxon>Bacteria</taxon>
        <taxon>Bacillati</taxon>
        <taxon>Bacillota</taxon>
        <taxon>Bacilli</taxon>
        <taxon>Bacillales</taxon>
        <taxon>Paenibacillaceae</taxon>
        <taxon>Paenibacillus</taxon>
    </lineage>
</organism>
<dbReference type="EMBL" id="JACXZA010000003">
    <property type="protein sequence ID" value="MBD3920037.1"/>
    <property type="molecule type" value="Genomic_DNA"/>
</dbReference>
<feature type="domain" description="Spore protein YkvP/CgeB glycosyl transferase-like" evidence="1">
    <location>
        <begin position="231"/>
        <end position="377"/>
    </location>
</feature>
<dbReference type="Pfam" id="PF13524">
    <property type="entry name" value="Glyco_trans_1_2"/>
    <property type="match status" value="1"/>
</dbReference>
<evidence type="ECO:0000313" key="2">
    <source>
        <dbReference type="EMBL" id="MBD3920037.1"/>
    </source>
</evidence>
<keyword evidence="3" id="KW-1185">Reference proteome</keyword>
<name>A0ABR8MVQ6_9BACL</name>
<proteinExistence type="predicted"/>
<protein>
    <submittedName>
        <fullName evidence="2">Glycosyltransferase</fullName>
    </submittedName>
</protein>
<evidence type="ECO:0000259" key="1">
    <source>
        <dbReference type="Pfam" id="PF13524"/>
    </source>
</evidence>
<dbReference type="SUPFAM" id="SSF53756">
    <property type="entry name" value="UDP-Glycosyltransferase/glycogen phosphorylase"/>
    <property type="match status" value="1"/>
</dbReference>
<dbReference type="Proteomes" id="UP000609346">
    <property type="component" value="Unassembled WGS sequence"/>
</dbReference>
<reference evidence="2 3" key="1">
    <citation type="submission" date="2020-09" db="EMBL/GenBank/DDBJ databases">
        <title>Paenibacillus sp. strain PR3 16S rRNA gene Genome sequencing and assembly.</title>
        <authorList>
            <person name="Kim J."/>
        </authorList>
    </citation>
    <scope>NUCLEOTIDE SEQUENCE [LARGE SCALE GENOMIC DNA]</scope>
    <source>
        <strain evidence="2 3">PR3</strain>
    </source>
</reference>
<dbReference type="InterPro" id="IPR055259">
    <property type="entry name" value="YkvP/CgeB_Glyco_trans-like"/>
</dbReference>
<accession>A0ABR8MVQ6</accession>
<gene>
    <name evidence="2" type="ORF">H8B09_14830</name>
</gene>
<evidence type="ECO:0000313" key="3">
    <source>
        <dbReference type="Proteomes" id="UP000609346"/>
    </source>
</evidence>